<evidence type="ECO:0000313" key="3">
    <source>
        <dbReference type="Proteomes" id="UP000008181"/>
    </source>
</evidence>
<dbReference type="Proteomes" id="UP000008181">
    <property type="component" value="Chromosome 1"/>
</dbReference>
<dbReference type="RefSeq" id="XP_003650180.1">
    <property type="nucleotide sequence ID" value="XM_003650132.1"/>
</dbReference>
<organism evidence="2 3">
    <name type="scientific">Thermothielavioides terrestris (strain ATCC 38088 / NRRL 8126)</name>
    <name type="common">Thielavia terrestris</name>
    <dbReference type="NCBI Taxonomy" id="578455"/>
    <lineage>
        <taxon>Eukaryota</taxon>
        <taxon>Fungi</taxon>
        <taxon>Dikarya</taxon>
        <taxon>Ascomycota</taxon>
        <taxon>Pezizomycotina</taxon>
        <taxon>Sordariomycetes</taxon>
        <taxon>Sordariomycetidae</taxon>
        <taxon>Sordariales</taxon>
        <taxon>Chaetomiaceae</taxon>
        <taxon>Thermothielavioides</taxon>
        <taxon>Thermothielavioides terrestris</taxon>
    </lineage>
</organism>
<dbReference type="HOGENOM" id="CLU_1817131_0_0_1"/>
<feature type="compositionally biased region" description="Polar residues" evidence="1">
    <location>
        <begin position="64"/>
        <end position="86"/>
    </location>
</feature>
<protein>
    <submittedName>
        <fullName evidence="2">Uncharacterized protein</fullName>
    </submittedName>
</protein>
<dbReference type="EMBL" id="CP003009">
    <property type="protein sequence ID" value="AEO63844.1"/>
    <property type="molecule type" value="Genomic_DNA"/>
</dbReference>
<sequence length="142" mass="15629">MFLHRQYIAKIAKVFTLSPRPWRDLFNDDPNGANKAAAYAPKKINERKACRSKIQESESPKLAVSNSAMTRQSSTARPSPAEQQSSLPPPRGPLSADCPSNFACTFGCESSKCTARSSWGGKSARTQIPQSIMLNRKVNSKR</sequence>
<feature type="compositionally biased region" description="Basic and acidic residues" evidence="1">
    <location>
        <begin position="48"/>
        <end position="59"/>
    </location>
</feature>
<reference evidence="2 3" key="1">
    <citation type="journal article" date="2011" name="Nat. Biotechnol.">
        <title>Comparative genomic analysis of the thermophilic biomass-degrading fungi Myceliophthora thermophila and Thielavia terrestris.</title>
        <authorList>
            <person name="Berka R.M."/>
            <person name="Grigoriev I.V."/>
            <person name="Otillar R."/>
            <person name="Salamov A."/>
            <person name="Grimwood J."/>
            <person name="Reid I."/>
            <person name="Ishmael N."/>
            <person name="John T."/>
            <person name="Darmond C."/>
            <person name="Moisan M.-C."/>
            <person name="Henrissat B."/>
            <person name="Coutinho P.M."/>
            <person name="Lombard V."/>
            <person name="Natvig D.O."/>
            <person name="Lindquist E."/>
            <person name="Schmutz J."/>
            <person name="Lucas S."/>
            <person name="Harris P."/>
            <person name="Powlowski J."/>
            <person name="Bellemare A."/>
            <person name="Taylor D."/>
            <person name="Butler G."/>
            <person name="de Vries R.P."/>
            <person name="Allijn I.E."/>
            <person name="van den Brink J."/>
            <person name="Ushinsky S."/>
            <person name="Storms R."/>
            <person name="Powell A.J."/>
            <person name="Paulsen I.T."/>
            <person name="Elbourne L.D.H."/>
            <person name="Baker S.E."/>
            <person name="Magnuson J."/>
            <person name="LaBoissiere S."/>
            <person name="Clutterbuck A.J."/>
            <person name="Martinez D."/>
            <person name="Wogulis M."/>
            <person name="de Leon A.L."/>
            <person name="Rey M.W."/>
            <person name="Tsang A."/>
        </authorList>
    </citation>
    <scope>NUCLEOTIDE SEQUENCE [LARGE SCALE GENOMIC DNA]</scope>
    <source>
        <strain evidence="3">ATCC 38088 / NRRL 8126</strain>
    </source>
</reference>
<name>G2QVR3_THETT</name>
<dbReference type="AlphaFoldDB" id="G2QVR3"/>
<keyword evidence="3" id="KW-1185">Reference proteome</keyword>
<evidence type="ECO:0000313" key="2">
    <source>
        <dbReference type="EMBL" id="AEO63844.1"/>
    </source>
</evidence>
<gene>
    <name evidence="2" type="ORF">THITE_115510</name>
</gene>
<feature type="region of interest" description="Disordered" evidence="1">
    <location>
        <begin position="113"/>
        <end position="142"/>
    </location>
</feature>
<dbReference type="KEGG" id="ttt:THITE_115510"/>
<proteinExistence type="predicted"/>
<accession>G2QVR3</accession>
<feature type="compositionally biased region" description="Polar residues" evidence="1">
    <location>
        <begin position="124"/>
        <end position="133"/>
    </location>
</feature>
<dbReference type="GeneID" id="11517512"/>
<evidence type="ECO:0000256" key="1">
    <source>
        <dbReference type="SAM" id="MobiDB-lite"/>
    </source>
</evidence>
<feature type="region of interest" description="Disordered" evidence="1">
    <location>
        <begin position="48"/>
        <end position="94"/>
    </location>
</feature>